<dbReference type="InterPro" id="IPR008030">
    <property type="entry name" value="NmrA-like"/>
</dbReference>
<reference evidence="4" key="2">
    <citation type="submission" date="2014-06" db="EMBL/GenBank/DDBJ databases">
        <title>The complete genome of Blastobotrys (Arxula) adeninivorans LS3 - a yeast of biotechnological interest.</title>
        <authorList>
            <person name="Kunze G."/>
            <person name="Gaillardin C."/>
            <person name="Czernicka M."/>
            <person name="Durrens P."/>
            <person name="Martin T."/>
            <person name="Boer E."/>
            <person name="Gabaldon T."/>
            <person name="Cruz J."/>
            <person name="Talla E."/>
            <person name="Marck C."/>
            <person name="Goffeau A."/>
            <person name="Barbe V."/>
            <person name="Baret P."/>
            <person name="Baronian K."/>
            <person name="Beier S."/>
            <person name="Bleykasten C."/>
            <person name="Bode R."/>
            <person name="Casaregola S."/>
            <person name="Despons L."/>
            <person name="Fairhead C."/>
            <person name="Giersberg M."/>
            <person name="Gierski P."/>
            <person name="Hahnel U."/>
            <person name="Hartmann A."/>
            <person name="Jankowska D."/>
            <person name="Jubin C."/>
            <person name="Jung P."/>
            <person name="Lafontaine I."/>
            <person name="Leh-Louis V."/>
            <person name="Lemaire M."/>
            <person name="Marcet-Houben M."/>
            <person name="Mascher M."/>
            <person name="Morel G."/>
            <person name="Richard G.-F."/>
            <person name="Riechen J."/>
            <person name="Sacerdot C."/>
            <person name="Sarkar A."/>
            <person name="Savel G."/>
            <person name="Schacherer J."/>
            <person name="Sherman D."/>
            <person name="Straub M.-L."/>
            <person name="Stein N."/>
            <person name="Thierry A."/>
            <person name="Trautwein-Schult A."/>
            <person name="Westhof E."/>
            <person name="Worch S."/>
            <person name="Dujon B."/>
            <person name="Souciet J.-L."/>
            <person name="Wincker P."/>
            <person name="Scholz U."/>
            <person name="Neuveglise N."/>
        </authorList>
    </citation>
    <scope>NUCLEOTIDE SEQUENCE</scope>
    <source>
        <strain evidence="4">LS3</strain>
    </source>
</reference>
<sequence length="292" mass="31497">MPTKVALVGASGNLGPAVLNQLLEAGFDVTVLSRQDSNHTFDTRVKVAKVDYESLDSLKNAFSGQEVVVSTLGLRLPRDTHLRLVDAAVAAGVKRFIPSEYGCDTTNPNAAKLPVFGDKVAVQDHLKKASEQSGLSYSFLITGPFLDWGIKNGFLINLSGPVTPLYDGGERKFSATTLSDVGRGIVGIINNLDETKNKAVYISSATLTQKKLLELSGKSDSVETKSVSTADLEKKAYEELSKPNPDLGFSRLFVIRGIYGTGFGGLFDPEKLSNKEFGLKPLSDEDIRGFFN</sequence>
<keyword evidence="2" id="KW-0560">Oxidoreductase</keyword>
<keyword evidence="1" id="KW-0521">NADP</keyword>
<organism evidence="4">
    <name type="scientific">Blastobotrys adeninivorans</name>
    <name type="common">Yeast</name>
    <name type="synonym">Arxula adeninivorans</name>
    <dbReference type="NCBI Taxonomy" id="409370"/>
    <lineage>
        <taxon>Eukaryota</taxon>
        <taxon>Fungi</taxon>
        <taxon>Dikarya</taxon>
        <taxon>Ascomycota</taxon>
        <taxon>Saccharomycotina</taxon>
        <taxon>Dipodascomycetes</taxon>
        <taxon>Dipodascales</taxon>
        <taxon>Trichomonascaceae</taxon>
        <taxon>Blastobotrys</taxon>
    </lineage>
</organism>
<dbReference type="PhylomeDB" id="A0A060SXI0"/>
<evidence type="ECO:0000256" key="1">
    <source>
        <dbReference type="ARBA" id="ARBA00022857"/>
    </source>
</evidence>
<dbReference type="Gene3D" id="3.40.50.720">
    <property type="entry name" value="NAD(P)-binding Rossmann-like Domain"/>
    <property type="match status" value="1"/>
</dbReference>
<dbReference type="PANTHER" id="PTHR47706">
    <property type="entry name" value="NMRA-LIKE FAMILY PROTEIN"/>
    <property type="match status" value="1"/>
</dbReference>
<evidence type="ECO:0000256" key="2">
    <source>
        <dbReference type="ARBA" id="ARBA00023002"/>
    </source>
</evidence>
<dbReference type="AlphaFoldDB" id="A0A060SXI0"/>
<evidence type="ECO:0000313" key="4">
    <source>
        <dbReference type="EMBL" id="CDP33448.1"/>
    </source>
</evidence>
<dbReference type="Pfam" id="PF05368">
    <property type="entry name" value="NmrA"/>
    <property type="match status" value="1"/>
</dbReference>
<gene>
    <name evidence="4" type="ORF">GNLVRS02_ARAD1A09614g</name>
</gene>
<dbReference type="EMBL" id="HG937691">
    <property type="protein sequence ID" value="CDP33448.1"/>
    <property type="molecule type" value="Genomic_DNA"/>
</dbReference>
<feature type="domain" description="NmrA-like" evidence="3">
    <location>
        <begin position="3"/>
        <end position="234"/>
    </location>
</feature>
<dbReference type="Gene3D" id="3.90.25.10">
    <property type="entry name" value="UDP-galactose 4-epimerase, domain 1"/>
    <property type="match status" value="1"/>
</dbReference>
<dbReference type="InterPro" id="IPR045312">
    <property type="entry name" value="PCBER-like"/>
</dbReference>
<accession>A0A060SXI0</accession>
<proteinExistence type="predicted"/>
<dbReference type="SUPFAM" id="SSF51735">
    <property type="entry name" value="NAD(P)-binding Rossmann-fold domains"/>
    <property type="match status" value="1"/>
</dbReference>
<dbReference type="CDD" id="cd05259">
    <property type="entry name" value="PCBER_SDR_a"/>
    <property type="match status" value="1"/>
</dbReference>
<dbReference type="PANTHER" id="PTHR47706:SF1">
    <property type="entry name" value="CIPA-LIKE, PUTATIVE (AFU_ORTHOLOGUE AFUA_1G12460)-RELATED"/>
    <property type="match status" value="1"/>
</dbReference>
<name>A0A060SXI0_BLAAD</name>
<dbReference type="InterPro" id="IPR051609">
    <property type="entry name" value="NmrA/Isoflavone_reductase-like"/>
</dbReference>
<dbReference type="InterPro" id="IPR036291">
    <property type="entry name" value="NAD(P)-bd_dom_sf"/>
</dbReference>
<protein>
    <submittedName>
        <fullName evidence="4">ARAD1A09614p</fullName>
    </submittedName>
</protein>
<evidence type="ECO:0000259" key="3">
    <source>
        <dbReference type="Pfam" id="PF05368"/>
    </source>
</evidence>
<reference evidence="4" key="1">
    <citation type="submission" date="2014-02" db="EMBL/GenBank/DDBJ databases">
        <authorList>
            <person name="Genoscope - CEA"/>
        </authorList>
    </citation>
    <scope>NUCLEOTIDE SEQUENCE</scope>
    <source>
        <strain evidence="4">LS3</strain>
    </source>
</reference>
<dbReference type="GO" id="GO:0016491">
    <property type="term" value="F:oxidoreductase activity"/>
    <property type="evidence" value="ECO:0007669"/>
    <property type="project" value="UniProtKB-KW"/>
</dbReference>